<sequence length="166" mass="19302">MAKMTEEQLAYFREKNRKWREANREKARKASKLWHAKHREENRERVKEVTAKYRQGQAARYQFKMLRNRAMKQGRAFDLTEDFLSELLEPMVCSATGLSLSYDWQGNGRTNPWGPSVDRIDSAGGYTMDNVRLVCWAYNTAKSDWDDEVILALAAAIMERADADSQ</sequence>
<organism evidence="1 2">
    <name type="scientific">Pseudomonas phage PaMx28</name>
    <dbReference type="NCBI Taxonomy" id="1175659"/>
    <lineage>
        <taxon>Viruses</taxon>
        <taxon>Duplodnaviria</taxon>
        <taxon>Heunggongvirae</taxon>
        <taxon>Uroviricota</taxon>
        <taxon>Caudoviricetes</taxon>
        <taxon>Mesyanzhinovviridae</taxon>
        <taxon>Bradleyvirinae</taxon>
        <taxon>Pamexvirus</taxon>
        <taxon>Pamexvirus PaMx28</taxon>
    </lineage>
</organism>
<reference evidence="1 2" key="1">
    <citation type="journal article" date="2012" name="Appl. Environ. Microbiol.">
        <title>High Diversity and Novel Species of Pseudomonas aeruginosa Bacteriophages.</title>
        <authorList>
            <person name="Sepulveda-Robles O."/>
            <person name="Kameyama L."/>
            <person name="Guarneros G."/>
        </authorList>
    </citation>
    <scope>NUCLEOTIDE SEQUENCE [LARGE SCALE GENOMIC DNA]</scope>
</reference>
<dbReference type="RefSeq" id="YP_009210621.1">
    <property type="nucleotide sequence ID" value="NC_028931.1"/>
</dbReference>
<dbReference type="Proteomes" id="UP000203193">
    <property type="component" value="Segment"/>
</dbReference>
<evidence type="ECO:0000313" key="1">
    <source>
        <dbReference type="EMBL" id="ALH23609.1"/>
    </source>
</evidence>
<gene>
    <name evidence="1" type="ORF">PaMx28_09</name>
</gene>
<dbReference type="GeneID" id="26637059"/>
<dbReference type="EMBL" id="JQ067089">
    <property type="protein sequence ID" value="ALH23609.1"/>
    <property type="molecule type" value="Genomic_DNA"/>
</dbReference>
<evidence type="ECO:0000313" key="2">
    <source>
        <dbReference type="Proteomes" id="UP000203193"/>
    </source>
</evidence>
<keyword evidence="2" id="KW-1185">Reference proteome</keyword>
<dbReference type="Gene3D" id="3.30.40.220">
    <property type="match status" value="1"/>
</dbReference>
<dbReference type="OrthoDB" id="8462at10239"/>
<protein>
    <submittedName>
        <fullName evidence="1">Uncharacterized protein</fullName>
    </submittedName>
</protein>
<accession>A0A0S0N8A2</accession>
<name>A0A0S0N8A2_9CAUD</name>
<dbReference type="KEGG" id="vg:26637059"/>
<proteinExistence type="predicted"/>